<dbReference type="Gene3D" id="3.30.429.10">
    <property type="entry name" value="Macrophage Migration Inhibitory Factor"/>
    <property type="match status" value="1"/>
</dbReference>
<dbReference type="EC" id="5.3.3.12" evidence="8"/>
<evidence type="ECO:0000256" key="3">
    <source>
        <dbReference type="ARBA" id="ARBA00022514"/>
    </source>
</evidence>
<evidence type="ECO:0000256" key="13">
    <source>
        <dbReference type="SAM" id="MobiDB-lite"/>
    </source>
</evidence>
<feature type="compositionally biased region" description="Gly residues" evidence="13">
    <location>
        <begin position="367"/>
        <end position="378"/>
    </location>
</feature>
<organism evidence="14 15">
    <name type="scientific">Sporothrix brasiliensis 5110</name>
    <dbReference type="NCBI Taxonomy" id="1398154"/>
    <lineage>
        <taxon>Eukaryota</taxon>
        <taxon>Fungi</taxon>
        <taxon>Dikarya</taxon>
        <taxon>Ascomycota</taxon>
        <taxon>Pezizomycotina</taxon>
        <taxon>Sordariomycetes</taxon>
        <taxon>Sordariomycetidae</taxon>
        <taxon>Ophiostomatales</taxon>
        <taxon>Ophiostomataceae</taxon>
        <taxon>Sporothrix</taxon>
    </lineage>
</organism>
<feature type="compositionally biased region" description="Basic and acidic residues" evidence="13">
    <location>
        <begin position="463"/>
        <end position="472"/>
    </location>
</feature>
<feature type="compositionally biased region" description="Polar residues" evidence="13">
    <location>
        <begin position="496"/>
        <end position="509"/>
    </location>
</feature>
<evidence type="ECO:0000256" key="7">
    <source>
        <dbReference type="ARBA" id="ARBA00036823"/>
    </source>
</evidence>
<feature type="compositionally biased region" description="Pro residues" evidence="13">
    <location>
        <begin position="433"/>
        <end position="446"/>
    </location>
</feature>
<protein>
    <recommendedName>
        <fullName evidence="12">L-dopachrome isomerase</fullName>
        <ecNumber evidence="9">5.3.2.1</ecNumber>
        <ecNumber evidence="8">5.3.3.12</ecNumber>
    </recommendedName>
    <alternativeName>
        <fullName evidence="10">L-dopachrome tautomerase</fullName>
    </alternativeName>
    <alternativeName>
        <fullName evidence="11">Phenylpyruvate tautomerase</fullName>
    </alternativeName>
</protein>
<dbReference type="GO" id="GO:0004167">
    <property type="term" value="F:dopachrome isomerase activity"/>
    <property type="evidence" value="ECO:0007669"/>
    <property type="project" value="UniProtKB-EC"/>
</dbReference>
<dbReference type="EMBL" id="AWTV01000006">
    <property type="protein sequence ID" value="KIH93097.1"/>
    <property type="molecule type" value="Genomic_DNA"/>
</dbReference>
<feature type="region of interest" description="Disordered" evidence="13">
    <location>
        <begin position="23"/>
        <end position="179"/>
    </location>
</feature>
<dbReference type="SUPFAM" id="SSF55331">
    <property type="entry name" value="Tautomerase/MIF"/>
    <property type="match status" value="1"/>
</dbReference>
<dbReference type="Proteomes" id="UP000031575">
    <property type="component" value="Unassembled WGS sequence"/>
</dbReference>
<feature type="compositionally biased region" description="Low complexity" evidence="13">
    <location>
        <begin position="33"/>
        <end position="46"/>
    </location>
</feature>
<dbReference type="VEuPathDB" id="FungiDB:SPBR_02678"/>
<dbReference type="RefSeq" id="XP_040621107.1">
    <property type="nucleotide sequence ID" value="XM_040760981.1"/>
</dbReference>
<evidence type="ECO:0000256" key="11">
    <source>
        <dbReference type="ARBA" id="ARBA00041912"/>
    </source>
</evidence>
<comment type="caution">
    <text evidence="14">The sequence shown here is derived from an EMBL/GenBank/DDBJ whole genome shotgun (WGS) entry which is preliminary data.</text>
</comment>
<comment type="catalytic activity">
    <reaction evidence="7">
        <text>L-dopachrome = 5,6-dihydroxyindole-2-carboxylate</text>
        <dbReference type="Rhea" id="RHEA:13041"/>
        <dbReference type="ChEBI" id="CHEBI:16875"/>
        <dbReference type="ChEBI" id="CHEBI:57509"/>
        <dbReference type="EC" id="5.3.3.12"/>
    </reaction>
</comment>
<feature type="compositionally biased region" description="Polar residues" evidence="13">
    <location>
        <begin position="128"/>
        <end position="140"/>
    </location>
</feature>
<feature type="compositionally biased region" description="Basic residues" evidence="13">
    <location>
        <begin position="411"/>
        <end position="422"/>
    </location>
</feature>
<comment type="subcellular location">
    <subcellularLocation>
        <location evidence="1">Secreted</location>
    </subcellularLocation>
</comment>
<evidence type="ECO:0000256" key="6">
    <source>
        <dbReference type="ARBA" id="ARBA00036735"/>
    </source>
</evidence>
<comment type="similarity">
    <text evidence="2">Belongs to the MIF family.</text>
</comment>
<keyword evidence="4" id="KW-0964">Secreted</keyword>
<evidence type="ECO:0000313" key="14">
    <source>
        <dbReference type="EMBL" id="KIH93097.1"/>
    </source>
</evidence>
<dbReference type="PANTHER" id="PTHR11954">
    <property type="entry name" value="D-DOPACHROME DECARBOXYLASE"/>
    <property type="match status" value="1"/>
</dbReference>
<reference evidence="14 15" key="1">
    <citation type="journal article" date="2014" name="BMC Genomics">
        <title>Comparative genomics of the major fungal agents of human and animal Sporotrichosis: Sporothrix schenckii and Sporothrix brasiliensis.</title>
        <authorList>
            <person name="Teixeira M.M."/>
            <person name="de Almeida L.G."/>
            <person name="Kubitschek-Barreira P."/>
            <person name="Alves F.L."/>
            <person name="Kioshima E.S."/>
            <person name="Abadio A.K."/>
            <person name="Fernandes L."/>
            <person name="Derengowski L.S."/>
            <person name="Ferreira K.S."/>
            <person name="Souza R.C."/>
            <person name="Ruiz J.C."/>
            <person name="de Andrade N.C."/>
            <person name="Paes H.C."/>
            <person name="Nicola A.M."/>
            <person name="Albuquerque P."/>
            <person name="Gerber A.L."/>
            <person name="Martins V.P."/>
            <person name="Peconick L.D."/>
            <person name="Neto A.V."/>
            <person name="Chaucanez C.B."/>
            <person name="Silva P.A."/>
            <person name="Cunha O.L."/>
            <person name="de Oliveira F.F."/>
            <person name="dos Santos T.C."/>
            <person name="Barros A.L."/>
            <person name="Soares M.A."/>
            <person name="de Oliveira L.M."/>
            <person name="Marini M.M."/>
            <person name="Villalobos-Duno H."/>
            <person name="Cunha M.M."/>
            <person name="de Hoog S."/>
            <person name="da Silveira J.F."/>
            <person name="Henrissat B."/>
            <person name="Nino-Vega G.A."/>
            <person name="Cisalpino P.S."/>
            <person name="Mora-Montes H.M."/>
            <person name="Almeida S.R."/>
            <person name="Stajich J.E."/>
            <person name="Lopes-Bezerra L.M."/>
            <person name="Vasconcelos A.T."/>
            <person name="Felipe M.S."/>
        </authorList>
    </citation>
    <scope>NUCLEOTIDE SEQUENCE [LARGE SCALE GENOMIC DNA]</scope>
    <source>
        <strain evidence="14 15">5110</strain>
    </source>
</reference>
<comment type="catalytic activity">
    <reaction evidence="6">
        <text>3-phenylpyruvate = enol-phenylpyruvate</text>
        <dbReference type="Rhea" id="RHEA:17097"/>
        <dbReference type="ChEBI" id="CHEBI:16815"/>
        <dbReference type="ChEBI" id="CHEBI:18005"/>
        <dbReference type="EC" id="5.3.2.1"/>
    </reaction>
</comment>
<name>A0A0C2J7W8_9PEZI</name>
<evidence type="ECO:0000256" key="8">
    <source>
        <dbReference type="ARBA" id="ARBA00038932"/>
    </source>
</evidence>
<dbReference type="GO" id="GO:0005576">
    <property type="term" value="C:extracellular region"/>
    <property type="evidence" value="ECO:0007669"/>
    <property type="project" value="UniProtKB-SubCell"/>
</dbReference>
<feature type="region of interest" description="Disordered" evidence="13">
    <location>
        <begin position="365"/>
        <end position="388"/>
    </location>
</feature>
<dbReference type="HOGENOM" id="CLU_038298_2_0_1"/>
<evidence type="ECO:0000256" key="1">
    <source>
        <dbReference type="ARBA" id="ARBA00004613"/>
    </source>
</evidence>
<evidence type="ECO:0000256" key="12">
    <source>
        <dbReference type="ARBA" id="ARBA00042730"/>
    </source>
</evidence>
<dbReference type="AlphaFoldDB" id="A0A0C2J7W8"/>
<dbReference type="InterPro" id="IPR001398">
    <property type="entry name" value="Macrophage_inhib_fac"/>
</dbReference>
<gene>
    <name evidence="14" type="ORF">SPBR_02678</name>
</gene>
<dbReference type="GeneID" id="63675902"/>
<sequence>MATATGIEQTLSLPTQALTQIRAKTRTQGNKDQPQVQAHAQVPVQVSAKSQIQKRPIASTAMSAPAKDTGKPVNGAVKRDSGHCNGSNNSGISDGPESMTTHANHKHGSASSNGSSSIEEVNIGGRGSRSTDLSFSQRAAQMSREPRPLLVKGDPNLLRDIDRPPPGDPATTTTGRRRSILGVLTAEGAPATPGPNITDGHLGHLGHLARKRSQYFEDAFATRRDADTSPAKERVRSEALVLADVRTNVIVGDEFTIVTELSAHLALRYRRPLSSIVVTLQHGACMCFGGSFAPAYVMAVYGLPSQLQPTTNKRNAALIQRHMEETLGVPPARGHLRFVAVPEANLAYGGTTALGHVDDLARAGAGESSGGGGGGGGRPLSSNGMYRLPVGSVTSPAAMAMTDGSLGRGLGSRKHKTARKLSVKSLSSFRSPSPSPSPPELTPPPSAVDEHPPAPQLPAIPERPVKDGDSGGKKNKARVSPGVQVVSGFKTPPVSPTATSASVNQQQSQRARRTKSFVATLFGRSTPKPEGTLS</sequence>
<dbReference type="PANTHER" id="PTHR11954:SF6">
    <property type="entry name" value="MACROPHAGE MIGRATION INHIBITORY FACTOR"/>
    <property type="match status" value="1"/>
</dbReference>
<evidence type="ECO:0000256" key="9">
    <source>
        <dbReference type="ARBA" id="ARBA00039086"/>
    </source>
</evidence>
<evidence type="ECO:0000256" key="5">
    <source>
        <dbReference type="ARBA" id="ARBA00023235"/>
    </source>
</evidence>
<feature type="compositionally biased region" description="Polar residues" evidence="13">
    <location>
        <begin position="84"/>
        <end position="102"/>
    </location>
</feature>
<feature type="region of interest" description="Disordered" evidence="13">
    <location>
        <begin position="404"/>
        <end position="534"/>
    </location>
</feature>
<evidence type="ECO:0000256" key="4">
    <source>
        <dbReference type="ARBA" id="ARBA00022525"/>
    </source>
</evidence>
<dbReference type="GO" id="GO:0050178">
    <property type="term" value="F:phenylpyruvate tautomerase activity"/>
    <property type="evidence" value="ECO:0007669"/>
    <property type="project" value="UniProtKB-EC"/>
</dbReference>
<evidence type="ECO:0000313" key="15">
    <source>
        <dbReference type="Proteomes" id="UP000031575"/>
    </source>
</evidence>
<accession>A0A0C2J7W8</accession>
<dbReference type="InterPro" id="IPR014347">
    <property type="entry name" value="Tautomerase/MIF_sf"/>
</dbReference>
<dbReference type="EC" id="5.3.2.1" evidence="9"/>
<keyword evidence="3" id="KW-0202">Cytokine</keyword>
<evidence type="ECO:0000256" key="10">
    <source>
        <dbReference type="ARBA" id="ARBA00041631"/>
    </source>
</evidence>
<feature type="compositionally biased region" description="Low complexity" evidence="13">
    <location>
        <begin position="423"/>
        <end position="432"/>
    </location>
</feature>
<evidence type="ECO:0000256" key="2">
    <source>
        <dbReference type="ARBA" id="ARBA00005851"/>
    </source>
</evidence>
<keyword evidence="15" id="KW-1185">Reference proteome</keyword>
<dbReference type="Pfam" id="PF01187">
    <property type="entry name" value="MIF"/>
    <property type="match status" value="1"/>
</dbReference>
<dbReference type="OrthoDB" id="255819at2759"/>
<proteinExistence type="inferred from homology"/>
<keyword evidence="5" id="KW-0413">Isomerase</keyword>